<dbReference type="Proteomes" id="UP000199120">
    <property type="component" value="Unassembled WGS sequence"/>
</dbReference>
<feature type="transmembrane region" description="Helical" evidence="6">
    <location>
        <begin position="267"/>
        <end position="284"/>
    </location>
</feature>
<keyword evidence="4 6" id="KW-1133">Transmembrane helix</keyword>
<proteinExistence type="predicted"/>
<dbReference type="OrthoDB" id="9788453at2"/>
<dbReference type="InterPro" id="IPR011701">
    <property type="entry name" value="MFS"/>
</dbReference>
<evidence type="ECO:0000256" key="5">
    <source>
        <dbReference type="ARBA" id="ARBA00023136"/>
    </source>
</evidence>
<evidence type="ECO:0000313" key="8">
    <source>
        <dbReference type="EMBL" id="SEL53715.1"/>
    </source>
</evidence>
<evidence type="ECO:0000256" key="2">
    <source>
        <dbReference type="ARBA" id="ARBA00022475"/>
    </source>
</evidence>
<evidence type="ECO:0000259" key="7">
    <source>
        <dbReference type="PROSITE" id="PS50850"/>
    </source>
</evidence>
<keyword evidence="9" id="KW-1185">Reference proteome</keyword>
<dbReference type="GO" id="GO:0022857">
    <property type="term" value="F:transmembrane transporter activity"/>
    <property type="evidence" value="ECO:0007669"/>
    <property type="project" value="InterPro"/>
</dbReference>
<feature type="transmembrane region" description="Helical" evidence="6">
    <location>
        <begin position="201"/>
        <end position="223"/>
    </location>
</feature>
<dbReference type="PROSITE" id="PS50850">
    <property type="entry name" value="MFS"/>
    <property type="match status" value="1"/>
</dbReference>
<keyword evidence="2" id="KW-1003">Cell membrane</keyword>
<feature type="transmembrane region" description="Helical" evidence="6">
    <location>
        <begin position="356"/>
        <end position="375"/>
    </location>
</feature>
<feature type="transmembrane region" description="Helical" evidence="6">
    <location>
        <begin position="330"/>
        <end position="350"/>
    </location>
</feature>
<evidence type="ECO:0000256" key="3">
    <source>
        <dbReference type="ARBA" id="ARBA00022692"/>
    </source>
</evidence>
<feature type="transmembrane region" description="Helical" evidence="6">
    <location>
        <begin position="128"/>
        <end position="146"/>
    </location>
</feature>
<feature type="transmembrane region" description="Helical" evidence="6">
    <location>
        <begin position="74"/>
        <end position="93"/>
    </location>
</feature>
<dbReference type="PANTHER" id="PTHR43124">
    <property type="entry name" value="PURINE EFFLUX PUMP PBUE"/>
    <property type="match status" value="1"/>
</dbReference>
<feature type="domain" description="Major facilitator superfamily (MFS) profile" evidence="7">
    <location>
        <begin position="4"/>
        <end position="382"/>
    </location>
</feature>
<name>A0A1H7R1C6_9BURK</name>
<dbReference type="Gene3D" id="1.20.1250.20">
    <property type="entry name" value="MFS general substrate transporter like domains"/>
    <property type="match status" value="2"/>
</dbReference>
<dbReference type="SUPFAM" id="SSF103473">
    <property type="entry name" value="MFS general substrate transporter"/>
    <property type="match status" value="1"/>
</dbReference>
<organism evidence="8 9">
    <name type="scientific">Paraburkholderia caballeronis</name>
    <dbReference type="NCBI Taxonomy" id="416943"/>
    <lineage>
        <taxon>Bacteria</taxon>
        <taxon>Pseudomonadati</taxon>
        <taxon>Pseudomonadota</taxon>
        <taxon>Betaproteobacteria</taxon>
        <taxon>Burkholderiales</taxon>
        <taxon>Burkholderiaceae</taxon>
        <taxon>Paraburkholderia</taxon>
    </lineage>
</organism>
<comment type="subcellular location">
    <subcellularLocation>
        <location evidence="1">Cell membrane</location>
        <topology evidence="1">Multi-pass membrane protein</topology>
    </subcellularLocation>
</comment>
<evidence type="ECO:0000256" key="4">
    <source>
        <dbReference type="ARBA" id="ARBA00022989"/>
    </source>
</evidence>
<evidence type="ECO:0000256" key="6">
    <source>
        <dbReference type="SAM" id="Phobius"/>
    </source>
</evidence>
<keyword evidence="5 6" id="KW-0472">Membrane</keyword>
<feature type="transmembrane region" description="Helical" evidence="6">
    <location>
        <begin position="235"/>
        <end position="255"/>
    </location>
</feature>
<dbReference type="EMBL" id="FOAJ01000009">
    <property type="protein sequence ID" value="SEL53715.1"/>
    <property type="molecule type" value="Genomic_DNA"/>
</dbReference>
<feature type="transmembrane region" description="Helical" evidence="6">
    <location>
        <begin position="290"/>
        <end position="309"/>
    </location>
</feature>
<dbReference type="RefSeq" id="WP_090546050.1">
    <property type="nucleotide sequence ID" value="NZ_FNSR01000001.1"/>
</dbReference>
<evidence type="ECO:0000256" key="1">
    <source>
        <dbReference type="ARBA" id="ARBA00004651"/>
    </source>
</evidence>
<reference evidence="9" key="1">
    <citation type="submission" date="2016-10" db="EMBL/GenBank/DDBJ databases">
        <authorList>
            <person name="Varghese N."/>
            <person name="Submissions S."/>
        </authorList>
    </citation>
    <scope>NUCLEOTIDE SEQUENCE [LARGE SCALE GENOMIC DNA]</scope>
    <source>
        <strain evidence="9">LMG 26416</strain>
    </source>
</reference>
<dbReference type="CDD" id="cd17324">
    <property type="entry name" value="MFS_NepI_like"/>
    <property type="match status" value="1"/>
</dbReference>
<dbReference type="InterPro" id="IPR036259">
    <property type="entry name" value="MFS_trans_sf"/>
</dbReference>
<gene>
    <name evidence="8" type="ORF">SAMN05192542_10951</name>
</gene>
<protein>
    <submittedName>
        <fullName evidence="8">MFS transporter, DHA1 family, inner membrane transport protein</fullName>
    </submittedName>
</protein>
<dbReference type="InterPro" id="IPR050189">
    <property type="entry name" value="MFS_Efflux_Transporters"/>
</dbReference>
<feature type="transmembrane region" description="Helical" evidence="6">
    <location>
        <begin position="99"/>
        <end position="121"/>
    </location>
</feature>
<keyword evidence="3 6" id="KW-0812">Transmembrane</keyword>
<accession>A0A1H7R1C6</accession>
<sequence>MPLPLLALAVAAFGIGTTEFVIMGLLPDVARDLAVSIPAAGMLVSAYALGVTIGAPIVAIAVANMPRKQALMRLVGIFIIGNLLCALAPNYAVLMAARIVTAFCHGAFFGIGSVVAAGLVAPNRRAQAIALMFTGLTLANVLGVPLGTALGQLAGWRATFWAVTVIGLLAAGALAAFLPSNIEMQKASLVREFGVLKNPQVLAVLGASALASASLFSVFTYITPILEDVTGFSPHAVTLVLLLFGLGLTVGSTLGGRLADWRLMPSLLGFLFAIGVILAVFAAAMHQPAAAMATIFVWGILAFAIVPPLQMLVVDRASDAPNLASTLNQGAFNLGNAGGAWLGGVAIGAGAPLTTLPWVGLAMAVASFALTLVSASMEKRARQRMGVGESTSCV</sequence>
<dbReference type="Pfam" id="PF07690">
    <property type="entry name" value="MFS_1"/>
    <property type="match status" value="1"/>
</dbReference>
<dbReference type="GO" id="GO:0005886">
    <property type="term" value="C:plasma membrane"/>
    <property type="evidence" value="ECO:0007669"/>
    <property type="project" value="UniProtKB-SubCell"/>
</dbReference>
<dbReference type="STRING" id="416943.SAMN05445871_2994"/>
<feature type="transmembrane region" description="Helical" evidence="6">
    <location>
        <begin position="42"/>
        <end position="62"/>
    </location>
</feature>
<feature type="transmembrane region" description="Helical" evidence="6">
    <location>
        <begin position="158"/>
        <end position="180"/>
    </location>
</feature>
<dbReference type="PANTHER" id="PTHR43124:SF8">
    <property type="entry name" value="INNER MEMBRANE TRANSPORT PROTEIN YDHP"/>
    <property type="match status" value="1"/>
</dbReference>
<dbReference type="InterPro" id="IPR020846">
    <property type="entry name" value="MFS_dom"/>
</dbReference>
<evidence type="ECO:0000313" key="9">
    <source>
        <dbReference type="Proteomes" id="UP000199120"/>
    </source>
</evidence>
<dbReference type="AlphaFoldDB" id="A0A1H7R1C6"/>